<dbReference type="AlphaFoldDB" id="A0A8S4BJ42"/>
<dbReference type="Proteomes" id="UP000677803">
    <property type="component" value="Unassembled WGS sequence"/>
</dbReference>
<accession>A0A8S4BJ42</accession>
<comment type="caution">
    <text evidence="2">The sequence shown here is derived from an EMBL/GenBank/DDBJ whole genome shotgun (WGS) entry which is preliminary data.</text>
</comment>
<keyword evidence="3" id="KW-1185">Reference proteome</keyword>
<evidence type="ECO:0000313" key="2">
    <source>
        <dbReference type="EMBL" id="CAG5980891.1"/>
    </source>
</evidence>
<name>A0A8S4BJ42_9TELE</name>
<sequence>MRTNSFIFTGKSGKAANTDSLNDQHENQEEGGVSSGEAAAASGTAEMPSDSDNGSSSADAGPTRGSDTYDEASEIKAVLSEIQELWENQGKLKESFKNLRATYQQRNTEILEALQEEQFR</sequence>
<feature type="compositionally biased region" description="Low complexity" evidence="1">
    <location>
        <begin position="30"/>
        <end position="61"/>
    </location>
</feature>
<dbReference type="EMBL" id="CAJRST010033334">
    <property type="protein sequence ID" value="CAG5980891.1"/>
    <property type="molecule type" value="Genomic_DNA"/>
</dbReference>
<gene>
    <name evidence="2" type="ORF">MMEN_LOCUS16328</name>
</gene>
<organism evidence="2 3">
    <name type="scientific">Menidia menidia</name>
    <name type="common">Atlantic silverside</name>
    <dbReference type="NCBI Taxonomy" id="238744"/>
    <lineage>
        <taxon>Eukaryota</taxon>
        <taxon>Metazoa</taxon>
        <taxon>Chordata</taxon>
        <taxon>Craniata</taxon>
        <taxon>Vertebrata</taxon>
        <taxon>Euteleostomi</taxon>
        <taxon>Actinopterygii</taxon>
        <taxon>Neopterygii</taxon>
        <taxon>Teleostei</taxon>
        <taxon>Neoteleostei</taxon>
        <taxon>Acanthomorphata</taxon>
        <taxon>Ovalentaria</taxon>
        <taxon>Atherinomorphae</taxon>
        <taxon>Atheriniformes</taxon>
        <taxon>Atherinopsidae</taxon>
        <taxon>Menidiinae</taxon>
        <taxon>Menidia</taxon>
    </lineage>
</organism>
<protein>
    <submittedName>
        <fullName evidence="2">(Atlantic silverside) hypothetical protein</fullName>
    </submittedName>
</protein>
<proteinExistence type="predicted"/>
<feature type="region of interest" description="Disordered" evidence="1">
    <location>
        <begin position="1"/>
        <end position="72"/>
    </location>
</feature>
<evidence type="ECO:0000313" key="3">
    <source>
        <dbReference type="Proteomes" id="UP000677803"/>
    </source>
</evidence>
<evidence type="ECO:0000256" key="1">
    <source>
        <dbReference type="SAM" id="MobiDB-lite"/>
    </source>
</evidence>
<dbReference type="OrthoDB" id="10072335at2759"/>
<reference evidence="2" key="1">
    <citation type="submission" date="2021-05" db="EMBL/GenBank/DDBJ databases">
        <authorList>
            <person name="Tigano A."/>
        </authorList>
    </citation>
    <scope>NUCLEOTIDE SEQUENCE</scope>
</reference>